<evidence type="ECO:0000256" key="4">
    <source>
        <dbReference type="PIRNR" id="PIRNR000779"/>
    </source>
</evidence>
<dbReference type="FunFam" id="2.40.50.140:FF:000436">
    <property type="entry name" value="DNA-directed RNA polymerases I, II, and III subunit RPABC3"/>
    <property type="match status" value="1"/>
</dbReference>
<keyword evidence="3 4" id="KW-0539">Nucleus</keyword>
<dbReference type="PANTHER" id="PTHR10917">
    <property type="entry name" value="DNA-DIRECTED RNA POLYMERASES I, II, AND III SUBUNIT RPABC3"/>
    <property type="match status" value="1"/>
</dbReference>
<dbReference type="AlphaFoldDB" id="A0A9P6EV26"/>
<reference evidence="5" key="1">
    <citation type="submission" date="2020-11" db="EMBL/GenBank/DDBJ databases">
        <authorList>
            <consortium name="DOE Joint Genome Institute"/>
            <person name="Ahrendt S."/>
            <person name="Riley R."/>
            <person name="Andreopoulos W."/>
            <person name="Labutti K."/>
            <person name="Pangilinan J."/>
            <person name="Ruiz-Duenas F.J."/>
            <person name="Barrasa J.M."/>
            <person name="Sanchez-Garcia M."/>
            <person name="Camarero S."/>
            <person name="Miyauchi S."/>
            <person name="Serrano A."/>
            <person name="Linde D."/>
            <person name="Babiker R."/>
            <person name="Drula E."/>
            <person name="Ayuso-Fernandez I."/>
            <person name="Pacheco R."/>
            <person name="Padilla G."/>
            <person name="Ferreira P."/>
            <person name="Barriuso J."/>
            <person name="Kellner H."/>
            <person name="Castanera R."/>
            <person name="Alfaro M."/>
            <person name="Ramirez L."/>
            <person name="Pisabarro A.G."/>
            <person name="Kuo A."/>
            <person name="Tritt A."/>
            <person name="Lipzen A."/>
            <person name="He G."/>
            <person name="Yan M."/>
            <person name="Ng V."/>
            <person name="Cullen D."/>
            <person name="Martin F."/>
            <person name="Rosso M.-N."/>
            <person name="Henrissat B."/>
            <person name="Hibbett D."/>
            <person name="Martinez A.T."/>
            <person name="Grigoriev I.V."/>
        </authorList>
    </citation>
    <scope>NUCLEOTIDE SEQUENCE</scope>
    <source>
        <strain evidence="5">CBS 506.95</strain>
    </source>
</reference>
<gene>
    <name evidence="5" type="ORF">CPB83DRAFT_901529</name>
</gene>
<evidence type="ECO:0000313" key="5">
    <source>
        <dbReference type="EMBL" id="KAF9535867.1"/>
    </source>
</evidence>
<evidence type="ECO:0000256" key="2">
    <source>
        <dbReference type="ARBA" id="ARBA00008912"/>
    </source>
</evidence>
<dbReference type="SMART" id="SM00658">
    <property type="entry name" value="RPOL8c"/>
    <property type="match status" value="1"/>
</dbReference>
<comment type="caution">
    <text evidence="5">The sequence shown here is derived from an EMBL/GenBank/DDBJ whole genome shotgun (WGS) entry which is preliminary data.</text>
</comment>
<dbReference type="SUPFAM" id="SSF50249">
    <property type="entry name" value="Nucleic acid-binding proteins"/>
    <property type="match status" value="1"/>
</dbReference>
<comment type="function">
    <text evidence="4">DNA-dependent RNA polymerase catalyzes the transcription of DNA into RNA using the four ribonucleoside triphosphates as substrates. Common component of RNA polymerases I, II and III which synthesize ribosomal RNA precursors, mRNA precursors and many functional non-coding RNAs, and small RNAs, such as 5S rRNA and tRNAs, respectively.</text>
</comment>
<dbReference type="Gene3D" id="2.40.50.140">
    <property type="entry name" value="Nucleic acid-binding proteins"/>
    <property type="match status" value="1"/>
</dbReference>
<protein>
    <recommendedName>
        <fullName evidence="4">DNA-directed RNA polymerases I, II, and III subunit RPABC3</fullName>
    </recommendedName>
</protein>
<dbReference type="PANTHER" id="PTHR10917:SF0">
    <property type="entry name" value="DNA-DIRECTED RNA POLYMERASES I, II, AND III SUBUNIT RPABC3"/>
    <property type="match status" value="1"/>
</dbReference>
<dbReference type="Proteomes" id="UP000807306">
    <property type="component" value="Unassembled WGS sequence"/>
</dbReference>
<dbReference type="Pfam" id="PF03870">
    <property type="entry name" value="RNA_pol_Rpb8"/>
    <property type="match status" value="1"/>
</dbReference>
<dbReference type="GO" id="GO:0005665">
    <property type="term" value="C:RNA polymerase II, core complex"/>
    <property type="evidence" value="ECO:0007669"/>
    <property type="project" value="UniProtKB-UniRule"/>
</dbReference>
<keyword evidence="6" id="KW-1185">Reference proteome</keyword>
<sequence length="159" mass="17564">MSNAASSIIFDDIFTINAIDKEGKKFDRVSRLYAHSKNYDMDMTLDYNLELFPLQKDQSFALALASSLSRTGPGGAGISAEEAAEADRDVWRPDGKSKGGLHDEYDYVMFGKVYKFDGESGEVVTAYASFGGLLMALTGSYRHMTSIVLGDNIYLLMRK</sequence>
<dbReference type="GO" id="GO:0005666">
    <property type="term" value="C:RNA polymerase III complex"/>
    <property type="evidence" value="ECO:0007669"/>
    <property type="project" value="TreeGrafter"/>
</dbReference>
<evidence type="ECO:0000256" key="1">
    <source>
        <dbReference type="ARBA" id="ARBA00004123"/>
    </source>
</evidence>
<dbReference type="EMBL" id="MU157824">
    <property type="protein sequence ID" value="KAF9535867.1"/>
    <property type="molecule type" value="Genomic_DNA"/>
</dbReference>
<dbReference type="OrthoDB" id="20018at2759"/>
<dbReference type="InterPro" id="IPR012340">
    <property type="entry name" value="NA-bd_OB-fold"/>
</dbReference>
<dbReference type="InterPro" id="IPR005570">
    <property type="entry name" value="RPABC3"/>
</dbReference>
<organism evidence="5 6">
    <name type="scientific">Crepidotus variabilis</name>
    <dbReference type="NCBI Taxonomy" id="179855"/>
    <lineage>
        <taxon>Eukaryota</taxon>
        <taxon>Fungi</taxon>
        <taxon>Dikarya</taxon>
        <taxon>Basidiomycota</taxon>
        <taxon>Agaricomycotina</taxon>
        <taxon>Agaricomycetes</taxon>
        <taxon>Agaricomycetidae</taxon>
        <taxon>Agaricales</taxon>
        <taxon>Agaricineae</taxon>
        <taxon>Crepidotaceae</taxon>
        <taxon>Crepidotus</taxon>
    </lineage>
</organism>
<comment type="subcellular location">
    <subcellularLocation>
        <location evidence="1">Nucleus</location>
    </subcellularLocation>
</comment>
<dbReference type="PIRSF" id="PIRSF000779">
    <property type="entry name" value="RNA_pol_Rpb8"/>
    <property type="match status" value="1"/>
</dbReference>
<proteinExistence type="inferred from homology"/>
<comment type="similarity">
    <text evidence="2 4">Belongs to the eukaryotic RPB8 RNA polymerase subunit family.</text>
</comment>
<evidence type="ECO:0000313" key="6">
    <source>
        <dbReference type="Proteomes" id="UP000807306"/>
    </source>
</evidence>
<dbReference type="GO" id="GO:0006351">
    <property type="term" value="P:DNA-templated transcription"/>
    <property type="evidence" value="ECO:0007669"/>
    <property type="project" value="UniProtKB-UniRule"/>
</dbReference>
<evidence type="ECO:0000256" key="3">
    <source>
        <dbReference type="ARBA" id="ARBA00023242"/>
    </source>
</evidence>
<accession>A0A9P6EV26</accession>
<dbReference type="GO" id="GO:0005736">
    <property type="term" value="C:RNA polymerase I complex"/>
    <property type="evidence" value="ECO:0007669"/>
    <property type="project" value="TreeGrafter"/>
</dbReference>
<dbReference type="GO" id="GO:0003899">
    <property type="term" value="F:DNA-directed RNA polymerase activity"/>
    <property type="evidence" value="ECO:0007669"/>
    <property type="project" value="UniProtKB-UniRule"/>
</dbReference>
<name>A0A9P6EV26_9AGAR</name>